<proteinExistence type="predicted"/>
<organism evidence="1 2">
    <name type="scientific">Amanita muscaria (strain Koide BX008)</name>
    <dbReference type="NCBI Taxonomy" id="946122"/>
    <lineage>
        <taxon>Eukaryota</taxon>
        <taxon>Fungi</taxon>
        <taxon>Dikarya</taxon>
        <taxon>Basidiomycota</taxon>
        <taxon>Agaricomycotina</taxon>
        <taxon>Agaricomycetes</taxon>
        <taxon>Agaricomycetidae</taxon>
        <taxon>Agaricales</taxon>
        <taxon>Pluteineae</taxon>
        <taxon>Amanitaceae</taxon>
        <taxon>Amanita</taxon>
    </lineage>
</organism>
<dbReference type="STRING" id="946122.A0A0C2SPR7"/>
<reference evidence="1 2" key="1">
    <citation type="submission" date="2014-04" db="EMBL/GenBank/DDBJ databases">
        <title>Evolutionary Origins and Diversification of the Mycorrhizal Mutualists.</title>
        <authorList>
            <consortium name="DOE Joint Genome Institute"/>
            <consortium name="Mycorrhizal Genomics Consortium"/>
            <person name="Kohler A."/>
            <person name="Kuo A."/>
            <person name="Nagy L.G."/>
            <person name="Floudas D."/>
            <person name="Copeland A."/>
            <person name="Barry K.W."/>
            <person name="Cichocki N."/>
            <person name="Veneault-Fourrey C."/>
            <person name="LaButti K."/>
            <person name="Lindquist E.A."/>
            <person name="Lipzen A."/>
            <person name="Lundell T."/>
            <person name="Morin E."/>
            <person name="Murat C."/>
            <person name="Riley R."/>
            <person name="Ohm R."/>
            <person name="Sun H."/>
            <person name="Tunlid A."/>
            <person name="Henrissat B."/>
            <person name="Grigoriev I.V."/>
            <person name="Hibbett D.S."/>
            <person name="Martin F."/>
        </authorList>
    </citation>
    <scope>NUCLEOTIDE SEQUENCE [LARGE SCALE GENOMIC DNA]</scope>
    <source>
        <strain evidence="1 2">Koide BX008</strain>
    </source>
</reference>
<gene>
    <name evidence="1" type="ORF">M378DRAFT_178411</name>
</gene>
<accession>A0A0C2SPR7</accession>
<dbReference type="InParanoid" id="A0A0C2SPR7"/>
<dbReference type="OrthoDB" id="3216537at2759"/>
<dbReference type="AlphaFoldDB" id="A0A0C2SPR7"/>
<dbReference type="EMBL" id="KN818243">
    <property type="protein sequence ID" value="KIL65240.1"/>
    <property type="molecule type" value="Genomic_DNA"/>
</dbReference>
<sequence length="283" mass="31965">MSVSLIIVPRSSRDEPVPSHVQRDGVTEQARSKKFASIPALIDLPEVKRTPISISGASSHSSARSSEYYNIALEEGCMITKSIRYTHQLIHWVNVAPSLDPIPVEAMIDDGLGIIPSTRFTLHDDCNVAFLEPSVYASLDLYAFIALTPSLQTLNKLIDNVKCDNDRRQKEMNMGGKARRHSLNFSDASFTNPECELVVLHPEHFLPGGGIFTVYDRANNGYKNYVVSHDRYLRESMDCNSPRLPPFCHDTQHRKGKLSFVNPFLVSINADIKIRRYFRMMHC</sequence>
<name>A0A0C2SPR7_AMAMK</name>
<dbReference type="HOGENOM" id="CLU_983433_0_0_1"/>
<evidence type="ECO:0000313" key="1">
    <source>
        <dbReference type="EMBL" id="KIL65240.1"/>
    </source>
</evidence>
<keyword evidence="2" id="KW-1185">Reference proteome</keyword>
<protein>
    <submittedName>
        <fullName evidence="1">Uncharacterized protein</fullName>
    </submittedName>
</protein>
<dbReference type="Proteomes" id="UP000054549">
    <property type="component" value="Unassembled WGS sequence"/>
</dbReference>
<evidence type="ECO:0000313" key="2">
    <source>
        <dbReference type="Proteomes" id="UP000054549"/>
    </source>
</evidence>